<keyword evidence="1" id="KW-0862">Zinc</keyword>
<keyword evidence="1" id="KW-0863">Zinc-finger</keyword>
<evidence type="ECO:0000256" key="1">
    <source>
        <dbReference type="PROSITE-ProRule" id="PRU00042"/>
    </source>
</evidence>
<sequence>MQAEVRKLKWLHNKKKNIRKSEFIFEGLFLHYPCELCGQKFARADPLLRHLKSNCKTKSKETLEEARMLSPNSRRLVADWIPTERSSNGRVPAELDHHKGAVPLNSFPWIACERAAEVDAMIKESWDKRGRVAIEIVKTHSYWSNSWGVGVLESSRAQREGLHWIKLDDDELRRWSVVRDVEILMNN</sequence>
<accession>A0A167FPY1</accession>
<evidence type="ECO:0000313" key="3">
    <source>
        <dbReference type="EMBL" id="KZO89725.1"/>
    </source>
</evidence>
<dbReference type="PROSITE" id="PS50157">
    <property type="entry name" value="ZINC_FINGER_C2H2_2"/>
    <property type="match status" value="1"/>
</dbReference>
<organism evidence="3 4">
    <name type="scientific">Calocera viscosa (strain TUFC12733)</name>
    <dbReference type="NCBI Taxonomy" id="1330018"/>
    <lineage>
        <taxon>Eukaryota</taxon>
        <taxon>Fungi</taxon>
        <taxon>Dikarya</taxon>
        <taxon>Basidiomycota</taxon>
        <taxon>Agaricomycotina</taxon>
        <taxon>Dacrymycetes</taxon>
        <taxon>Dacrymycetales</taxon>
        <taxon>Dacrymycetaceae</taxon>
        <taxon>Calocera</taxon>
    </lineage>
</organism>
<dbReference type="GO" id="GO:0008270">
    <property type="term" value="F:zinc ion binding"/>
    <property type="evidence" value="ECO:0007669"/>
    <property type="project" value="UniProtKB-KW"/>
</dbReference>
<dbReference type="OrthoDB" id="2782214at2759"/>
<feature type="domain" description="C2H2-type" evidence="2">
    <location>
        <begin position="32"/>
        <end position="59"/>
    </location>
</feature>
<evidence type="ECO:0000259" key="2">
    <source>
        <dbReference type="PROSITE" id="PS50157"/>
    </source>
</evidence>
<dbReference type="Gene3D" id="3.30.160.60">
    <property type="entry name" value="Classic Zinc Finger"/>
    <property type="match status" value="1"/>
</dbReference>
<dbReference type="InterPro" id="IPR013087">
    <property type="entry name" value="Znf_C2H2_type"/>
</dbReference>
<dbReference type="AlphaFoldDB" id="A0A167FPY1"/>
<reference evidence="3 4" key="1">
    <citation type="journal article" date="2016" name="Mol. Biol. Evol.">
        <title>Comparative Genomics of Early-Diverging Mushroom-Forming Fungi Provides Insights into the Origins of Lignocellulose Decay Capabilities.</title>
        <authorList>
            <person name="Nagy L.G."/>
            <person name="Riley R."/>
            <person name="Tritt A."/>
            <person name="Adam C."/>
            <person name="Daum C."/>
            <person name="Floudas D."/>
            <person name="Sun H."/>
            <person name="Yadav J.S."/>
            <person name="Pangilinan J."/>
            <person name="Larsson K.H."/>
            <person name="Matsuura K."/>
            <person name="Barry K."/>
            <person name="Labutti K."/>
            <person name="Kuo R."/>
            <person name="Ohm R.A."/>
            <person name="Bhattacharya S.S."/>
            <person name="Shirouzu T."/>
            <person name="Yoshinaga Y."/>
            <person name="Martin F.M."/>
            <person name="Grigoriev I.V."/>
            <person name="Hibbett D.S."/>
        </authorList>
    </citation>
    <scope>NUCLEOTIDE SEQUENCE [LARGE SCALE GENOMIC DNA]</scope>
    <source>
        <strain evidence="3 4">TUFC12733</strain>
    </source>
</reference>
<keyword evidence="1" id="KW-0479">Metal-binding</keyword>
<dbReference type="EMBL" id="KV417368">
    <property type="protein sequence ID" value="KZO89725.1"/>
    <property type="molecule type" value="Genomic_DNA"/>
</dbReference>
<evidence type="ECO:0000313" key="4">
    <source>
        <dbReference type="Proteomes" id="UP000076738"/>
    </source>
</evidence>
<keyword evidence="4" id="KW-1185">Reference proteome</keyword>
<proteinExistence type="predicted"/>
<gene>
    <name evidence="3" type="ORF">CALVIDRAFT_33650</name>
</gene>
<name>A0A167FPY1_CALVF</name>
<dbReference type="Proteomes" id="UP000076738">
    <property type="component" value="Unassembled WGS sequence"/>
</dbReference>
<protein>
    <recommendedName>
        <fullName evidence="2">C2H2-type domain-containing protein</fullName>
    </recommendedName>
</protein>